<dbReference type="PANTHER" id="PTHR43133">
    <property type="entry name" value="RNA POLYMERASE ECF-TYPE SIGMA FACTO"/>
    <property type="match status" value="1"/>
</dbReference>
<dbReference type="InterPro" id="IPR014325">
    <property type="entry name" value="RNA_pol_sigma-E_actinobac"/>
</dbReference>
<reference evidence="8 9" key="1">
    <citation type="submission" date="2022-06" db="EMBL/GenBank/DDBJ databases">
        <title>Draft genome sequence of type strain Streptomyces rubrisoli DSM 42083.</title>
        <authorList>
            <person name="Duangmal K."/>
            <person name="Klaysubun C."/>
        </authorList>
    </citation>
    <scope>NUCLEOTIDE SEQUENCE [LARGE SCALE GENOMIC DNA]</scope>
    <source>
        <strain evidence="8 9">DSM 42083</strain>
    </source>
</reference>
<evidence type="ECO:0000259" key="6">
    <source>
        <dbReference type="Pfam" id="PF04542"/>
    </source>
</evidence>
<evidence type="ECO:0000256" key="5">
    <source>
        <dbReference type="ARBA" id="ARBA00023163"/>
    </source>
</evidence>
<name>A0ABT1P7X1_9ACTN</name>
<dbReference type="InterPro" id="IPR014284">
    <property type="entry name" value="RNA_pol_sigma-70_dom"/>
</dbReference>
<dbReference type="EMBL" id="JANFNH010000003">
    <property type="protein sequence ID" value="MCQ4041467.1"/>
    <property type="molecule type" value="Genomic_DNA"/>
</dbReference>
<evidence type="ECO:0000259" key="7">
    <source>
        <dbReference type="Pfam" id="PF08281"/>
    </source>
</evidence>
<keyword evidence="5" id="KW-0804">Transcription</keyword>
<feature type="domain" description="RNA polymerase sigma factor 70 region 4 type 2" evidence="7">
    <location>
        <begin position="149"/>
        <end position="201"/>
    </location>
</feature>
<feature type="domain" description="RNA polymerase sigma-70 region 2" evidence="6">
    <location>
        <begin position="58"/>
        <end position="123"/>
    </location>
</feature>
<comment type="caution">
    <text evidence="8">The sequence shown here is derived from an EMBL/GenBank/DDBJ whole genome shotgun (WGS) entry which is preliminary data.</text>
</comment>
<dbReference type="PANTHER" id="PTHR43133:SF50">
    <property type="entry name" value="ECF RNA POLYMERASE SIGMA FACTOR SIGM"/>
    <property type="match status" value="1"/>
</dbReference>
<accession>A0ABT1P7X1</accession>
<dbReference type="InterPro" id="IPR039425">
    <property type="entry name" value="RNA_pol_sigma-70-like"/>
</dbReference>
<comment type="similarity">
    <text evidence="1">Belongs to the sigma-70 factor family. ECF subfamily.</text>
</comment>
<dbReference type="InterPro" id="IPR013325">
    <property type="entry name" value="RNA_pol_sigma_r2"/>
</dbReference>
<keyword evidence="9" id="KW-1185">Reference proteome</keyword>
<gene>
    <name evidence="8" type="ORF">NON19_05355</name>
</gene>
<keyword evidence="4" id="KW-0238">DNA-binding</keyword>
<dbReference type="Gene3D" id="1.10.1740.10">
    <property type="match status" value="1"/>
</dbReference>
<dbReference type="NCBIfam" id="TIGR02937">
    <property type="entry name" value="sigma70-ECF"/>
    <property type="match status" value="1"/>
</dbReference>
<evidence type="ECO:0000256" key="1">
    <source>
        <dbReference type="ARBA" id="ARBA00010641"/>
    </source>
</evidence>
<keyword evidence="3" id="KW-0731">Sigma factor</keyword>
<dbReference type="Pfam" id="PF08281">
    <property type="entry name" value="Sigma70_r4_2"/>
    <property type="match status" value="1"/>
</dbReference>
<dbReference type="InterPro" id="IPR036388">
    <property type="entry name" value="WH-like_DNA-bd_sf"/>
</dbReference>
<sequence length="210" mass="23358">MGIFAPRPAHQAGHAAPRMLYGVATGERATPDVRGGRASSEPGRLPRVDEREAALAVLFEQHYERLLRLAVLLGAEGDAEDMVAEAFCELHRRWSKLRTPDAAGGYLRTTVVNLTRMRIRRRQIMRRHLEPPDEVQSAEHSVLLRDDQQAVVKALKKLPVRQREALVLRYWLDLKEAEIATAMGISAGAVKSHTSRGMAALKNVLRGDSS</sequence>
<dbReference type="Gene3D" id="1.10.10.10">
    <property type="entry name" value="Winged helix-like DNA-binding domain superfamily/Winged helix DNA-binding domain"/>
    <property type="match status" value="1"/>
</dbReference>
<dbReference type="CDD" id="cd06171">
    <property type="entry name" value="Sigma70_r4"/>
    <property type="match status" value="1"/>
</dbReference>
<dbReference type="SUPFAM" id="SSF88946">
    <property type="entry name" value="Sigma2 domain of RNA polymerase sigma factors"/>
    <property type="match status" value="1"/>
</dbReference>
<dbReference type="InterPro" id="IPR007627">
    <property type="entry name" value="RNA_pol_sigma70_r2"/>
</dbReference>
<organism evidence="8 9">
    <name type="scientific">Streptantibioticus rubrisoli</name>
    <dbReference type="NCBI Taxonomy" id="1387313"/>
    <lineage>
        <taxon>Bacteria</taxon>
        <taxon>Bacillati</taxon>
        <taxon>Actinomycetota</taxon>
        <taxon>Actinomycetes</taxon>
        <taxon>Kitasatosporales</taxon>
        <taxon>Streptomycetaceae</taxon>
        <taxon>Streptantibioticus</taxon>
    </lineage>
</organism>
<dbReference type="Proteomes" id="UP001206206">
    <property type="component" value="Unassembled WGS sequence"/>
</dbReference>
<protein>
    <submittedName>
        <fullName evidence="8">SigE family RNA polymerase sigma factor</fullName>
    </submittedName>
</protein>
<keyword evidence="2" id="KW-0805">Transcription regulation</keyword>
<dbReference type="InterPro" id="IPR013324">
    <property type="entry name" value="RNA_pol_sigma_r3/r4-like"/>
</dbReference>
<proteinExistence type="inferred from homology"/>
<evidence type="ECO:0000256" key="4">
    <source>
        <dbReference type="ARBA" id="ARBA00023125"/>
    </source>
</evidence>
<evidence type="ECO:0000256" key="2">
    <source>
        <dbReference type="ARBA" id="ARBA00023015"/>
    </source>
</evidence>
<dbReference type="Pfam" id="PF04542">
    <property type="entry name" value="Sigma70_r2"/>
    <property type="match status" value="1"/>
</dbReference>
<evidence type="ECO:0000313" key="9">
    <source>
        <dbReference type="Proteomes" id="UP001206206"/>
    </source>
</evidence>
<dbReference type="SUPFAM" id="SSF88659">
    <property type="entry name" value="Sigma3 and sigma4 domains of RNA polymerase sigma factors"/>
    <property type="match status" value="1"/>
</dbReference>
<dbReference type="NCBIfam" id="TIGR02983">
    <property type="entry name" value="SigE-fam_strep"/>
    <property type="match status" value="1"/>
</dbReference>
<evidence type="ECO:0000313" key="8">
    <source>
        <dbReference type="EMBL" id="MCQ4041467.1"/>
    </source>
</evidence>
<dbReference type="InterPro" id="IPR013249">
    <property type="entry name" value="RNA_pol_sigma70_r4_t2"/>
</dbReference>
<dbReference type="RefSeq" id="WP_255925454.1">
    <property type="nucleotide sequence ID" value="NZ_JANFNH010000003.1"/>
</dbReference>
<evidence type="ECO:0000256" key="3">
    <source>
        <dbReference type="ARBA" id="ARBA00023082"/>
    </source>
</evidence>